<dbReference type="EMBL" id="CACSLK010027752">
    <property type="protein sequence ID" value="CAA0828215.1"/>
    <property type="molecule type" value="Genomic_DNA"/>
</dbReference>
<evidence type="ECO:0000313" key="5">
    <source>
        <dbReference type="EMBL" id="CAA0828215.1"/>
    </source>
</evidence>
<evidence type="ECO:0000259" key="4">
    <source>
        <dbReference type="PROSITE" id="PS50800"/>
    </source>
</evidence>
<comment type="similarity">
    <text evidence="2">Belongs to the SAP domain-containing ribonucleoprotein family.</text>
</comment>
<dbReference type="GO" id="GO:0016973">
    <property type="term" value="P:poly(A)+ mRNA export from nucleus"/>
    <property type="evidence" value="ECO:0007669"/>
    <property type="project" value="TreeGrafter"/>
</dbReference>
<name>A0A9N7ND30_STRHE</name>
<feature type="region of interest" description="Disordered" evidence="3">
    <location>
        <begin position="40"/>
        <end position="78"/>
    </location>
</feature>
<proteinExistence type="inferred from homology"/>
<dbReference type="Proteomes" id="UP001153555">
    <property type="component" value="Unassembled WGS sequence"/>
</dbReference>
<feature type="domain" description="SAP" evidence="4">
    <location>
        <begin position="76"/>
        <end position="110"/>
    </location>
</feature>
<evidence type="ECO:0000256" key="1">
    <source>
        <dbReference type="ARBA" id="ARBA00022553"/>
    </source>
</evidence>
<accession>A0A9N7ND30</accession>
<keyword evidence="1" id="KW-0597">Phosphoprotein</keyword>
<dbReference type="Gene3D" id="1.10.720.30">
    <property type="entry name" value="SAP domain"/>
    <property type="match status" value="2"/>
</dbReference>
<dbReference type="InterPro" id="IPR003034">
    <property type="entry name" value="SAP_dom"/>
</dbReference>
<dbReference type="Pfam" id="PF02037">
    <property type="entry name" value="SAP"/>
    <property type="match status" value="2"/>
</dbReference>
<dbReference type="SMART" id="SM00513">
    <property type="entry name" value="SAP"/>
    <property type="match status" value="2"/>
</dbReference>
<sequence length="121" mass="13218">MAAKDLKVDELRAELTKRGLSAAGIKPILVRRLEAALQDEKQKLVDSSSSRKRRRDSEITDADTEAPRKKKSIDELRGMNLKQLREEASSRGVSAAGSKKELLERLCAGGANDLSNNGEGN</sequence>
<dbReference type="PANTHER" id="PTHR46551">
    <property type="entry name" value="SAP DOMAIN-CONTAINING RIBONUCLEOPROTEIN"/>
    <property type="match status" value="1"/>
</dbReference>
<dbReference type="AlphaFoldDB" id="A0A9N7ND30"/>
<evidence type="ECO:0000256" key="3">
    <source>
        <dbReference type="SAM" id="MobiDB-lite"/>
    </source>
</evidence>
<dbReference type="GO" id="GO:0005634">
    <property type="term" value="C:nucleus"/>
    <property type="evidence" value="ECO:0007669"/>
    <property type="project" value="TreeGrafter"/>
</dbReference>
<dbReference type="InterPro" id="IPR036361">
    <property type="entry name" value="SAP_dom_sf"/>
</dbReference>
<dbReference type="PANTHER" id="PTHR46551:SF1">
    <property type="entry name" value="SAP DOMAIN-CONTAINING RIBONUCLEOPROTEIN"/>
    <property type="match status" value="1"/>
</dbReference>
<evidence type="ECO:0000256" key="2">
    <source>
        <dbReference type="ARBA" id="ARBA00046328"/>
    </source>
</evidence>
<protein>
    <submittedName>
        <fullName evidence="5">Poly</fullName>
    </submittedName>
</protein>
<dbReference type="PROSITE" id="PS50800">
    <property type="entry name" value="SAP"/>
    <property type="match status" value="2"/>
</dbReference>
<evidence type="ECO:0000313" key="6">
    <source>
        <dbReference type="Proteomes" id="UP001153555"/>
    </source>
</evidence>
<organism evidence="5 6">
    <name type="scientific">Striga hermonthica</name>
    <name type="common">Purple witchweed</name>
    <name type="synonym">Buchnera hermonthica</name>
    <dbReference type="NCBI Taxonomy" id="68872"/>
    <lineage>
        <taxon>Eukaryota</taxon>
        <taxon>Viridiplantae</taxon>
        <taxon>Streptophyta</taxon>
        <taxon>Embryophyta</taxon>
        <taxon>Tracheophyta</taxon>
        <taxon>Spermatophyta</taxon>
        <taxon>Magnoliopsida</taxon>
        <taxon>eudicotyledons</taxon>
        <taxon>Gunneridae</taxon>
        <taxon>Pentapetalae</taxon>
        <taxon>asterids</taxon>
        <taxon>lamiids</taxon>
        <taxon>Lamiales</taxon>
        <taxon>Orobanchaceae</taxon>
        <taxon>Buchnereae</taxon>
        <taxon>Striga</taxon>
    </lineage>
</organism>
<keyword evidence="6" id="KW-1185">Reference proteome</keyword>
<dbReference type="OrthoDB" id="2017365at2759"/>
<gene>
    <name evidence="5" type="ORF">SHERM_23910</name>
</gene>
<feature type="domain" description="SAP" evidence="4">
    <location>
        <begin position="3"/>
        <end position="37"/>
    </location>
</feature>
<dbReference type="InterPro" id="IPR052240">
    <property type="entry name" value="SAP_domain_ribonucleoprotein"/>
</dbReference>
<dbReference type="SUPFAM" id="SSF68906">
    <property type="entry name" value="SAP domain"/>
    <property type="match status" value="2"/>
</dbReference>
<reference evidence="5" key="1">
    <citation type="submission" date="2019-12" db="EMBL/GenBank/DDBJ databases">
        <authorList>
            <person name="Scholes J."/>
        </authorList>
    </citation>
    <scope>NUCLEOTIDE SEQUENCE</scope>
</reference>
<comment type="caution">
    <text evidence="5">The sequence shown here is derived from an EMBL/GenBank/DDBJ whole genome shotgun (WGS) entry which is preliminary data.</text>
</comment>